<dbReference type="OrthoDB" id="1954033at2"/>
<dbReference type="Pfam" id="PF10646">
    <property type="entry name" value="Germane"/>
    <property type="match status" value="1"/>
</dbReference>
<sequence length="193" mass="21162">MKKYCLLVLIVLLGISLFTGCSWGKSDNNVKTPDTPNNPSTPNTPETPNTPNTPETPATKTVTIYYVNVEYALTGNEDLKSVLPVERQITIGNKAIEELIVEELQKKPIEQGLATELERLTILNVYTEGDTAFVNFSEQNLNGGSLQESLALSQLVSSLTALEAINQVQILVNGNVTETFMGHISIEEPLRNE</sequence>
<evidence type="ECO:0000313" key="4">
    <source>
        <dbReference type="EMBL" id="OEH86875.1"/>
    </source>
</evidence>
<feature type="region of interest" description="Disordered" evidence="1">
    <location>
        <begin position="29"/>
        <end position="59"/>
    </location>
</feature>
<proteinExistence type="predicted"/>
<feature type="signal peptide" evidence="2">
    <location>
        <begin position="1"/>
        <end position="24"/>
    </location>
</feature>
<comment type="caution">
    <text evidence="4">The sequence shown here is derived from an EMBL/GenBank/DDBJ whole genome shotgun (WGS) entry which is preliminary data.</text>
</comment>
<gene>
    <name evidence="4" type="ORF">BHU72_01015</name>
</gene>
<organism evidence="4 5">
    <name type="scientific">Desulfuribacillus stibiiarsenatis</name>
    <dbReference type="NCBI Taxonomy" id="1390249"/>
    <lineage>
        <taxon>Bacteria</taxon>
        <taxon>Bacillati</taxon>
        <taxon>Bacillota</taxon>
        <taxon>Desulfuribacillia</taxon>
        <taxon>Desulfuribacillales</taxon>
        <taxon>Desulfuribacillaceae</taxon>
        <taxon>Desulfuribacillus</taxon>
    </lineage>
</organism>
<dbReference type="SMART" id="SM00909">
    <property type="entry name" value="Germane"/>
    <property type="match status" value="1"/>
</dbReference>
<evidence type="ECO:0000259" key="3">
    <source>
        <dbReference type="SMART" id="SM00909"/>
    </source>
</evidence>
<dbReference type="EMBL" id="MJAT01000001">
    <property type="protein sequence ID" value="OEH86875.1"/>
    <property type="molecule type" value="Genomic_DNA"/>
</dbReference>
<evidence type="ECO:0000256" key="2">
    <source>
        <dbReference type="SAM" id="SignalP"/>
    </source>
</evidence>
<dbReference type="InterPro" id="IPR019606">
    <property type="entry name" value="GerMN"/>
</dbReference>
<keyword evidence="2" id="KW-0732">Signal</keyword>
<name>A0A1E5L9Q0_9FIRM</name>
<feature type="domain" description="GerMN" evidence="3">
    <location>
        <begin position="97"/>
        <end position="181"/>
    </location>
</feature>
<reference evidence="4 5" key="1">
    <citation type="submission" date="2016-09" db="EMBL/GenBank/DDBJ databases">
        <title>Desulfuribacillus arsenicus sp. nov., an obligately anaerobic, dissimilatory arsenic- and antimonate-reducing bacterium isolated from anoxic sediments.</title>
        <authorList>
            <person name="Abin C.A."/>
            <person name="Hollibaugh J.T."/>
        </authorList>
    </citation>
    <scope>NUCLEOTIDE SEQUENCE [LARGE SCALE GENOMIC DNA]</scope>
    <source>
        <strain evidence="4 5">MLFW-2</strain>
    </source>
</reference>
<keyword evidence="5" id="KW-1185">Reference proteome</keyword>
<evidence type="ECO:0000256" key="1">
    <source>
        <dbReference type="SAM" id="MobiDB-lite"/>
    </source>
</evidence>
<dbReference type="RefSeq" id="WP_069700753.1">
    <property type="nucleotide sequence ID" value="NZ_MJAT01000001.1"/>
</dbReference>
<feature type="compositionally biased region" description="Low complexity" evidence="1">
    <location>
        <begin position="32"/>
        <end position="59"/>
    </location>
</feature>
<protein>
    <recommendedName>
        <fullName evidence="3">GerMN domain-containing protein</fullName>
    </recommendedName>
</protein>
<dbReference type="AlphaFoldDB" id="A0A1E5L9Q0"/>
<dbReference type="Proteomes" id="UP000095255">
    <property type="component" value="Unassembled WGS sequence"/>
</dbReference>
<dbReference type="STRING" id="1390249.BHU72_01015"/>
<accession>A0A1E5L9Q0</accession>
<evidence type="ECO:0000313" key="5">
    <source>
        <dbReference type="Proteomes" id="UP000095255"/>
    </source>
</evidence>
<dbReference type="PROSITE" id="PS51257">
    <property type="entry name" value="PROKAR_LIPOPROTEIN"/>
    <property type="match status" value="1"/>
</dbReference>
<feature type="chain" id="PRO_5009180832" description="GerMN domain-containing protein" evidence="2">
    <location>
        <begin position="25"/>
        <end position="193"/>
    </location>
</feature>